<dbReference type="GO" id="GO:0003908">
    <property type="term" value="F:methylated-DNA-[protein]-cysteine S-methyltransferase activity"/>
    <property type="evidence" value="ECO:0007669"/>
    <property type="project" value="UniProtKB-UniRule"/>
</dbReference>
<feature type="domain" description="Methylguanine DNA methyltransferase ribonuclease-like" evidence="11">
    <location>
        <begin position="9"/>
        <end position="81"/>
    </location>
</feature>
<dbReference type="InterPro" id="IPR036631">
    <property type="entry name" value="MGMT_N_sf"/>
</dbReference>
<dbReference type="AlphaFoldDB" id="A0A372EL23"/>
<evidence type="ECO:0000256" key="3">
    <source>
        <dbReference type="ARBA" id="ARBA00022490"/>
    </source>
</evidence>
<organism evidence="12 13">
    <name type="scientific">Hydrogenophaga borbori</name>
    <dbReference type="NCBI Taxonomy" id="2294117"/>
    <lineage>
        <taxon>Bacteria</taxon>
        <taxon>Pseudomonadati</taxon>
        <taxon>Pseudomonadota</taxon>
        <taxon>Betaproteobacteria</taxon>
        <taxon>Burkholderiales</taxon>
        <taxon>Comamonadaceae</taxon>
        <taxon>Hydrogenophaga</taxon>
    </lineage>
</organism>
<comment type="miscellaneous">
    <text evidence="9">This enzyme catalyzes only one turnover and therefore is not strictly catalytic. According to one definition, an enzyme is a biocatalyst that acts repeatedly and over many reaction cycles.</text>
</comment>
<comment type="subcellular location">
    <subcellularLocation>
        <location evidence="9">Cytoplasm</location>
    </subcellularLocation>
</comment>
<dbReference type="Gene3D" id="1.10.10.10">
    <property type="entry name" value="Winged helix-like DNA-binding domain superfamily/Winged helix DNA-binding domain"/>
    <property type="match status" value="1"/>
</dbReference>
<comment type="caution">
    <text evidence="12">The sequence shown here is derived from an EMBL/GenBank/DDBJ whole genome shotgun (WGS) entry which is preliminary data.</text>
</comment>
<keyword evidence="5 9" id="KW-0808">Transferase</keyword>
<keyword evidence="13" id="KW-1185">Reference proteome</keyword>
<dbReference type="HAMAP" id="MF_00772">
    <property type="entry name" value="OGT"/>
    <property type="match status" value="1"/>
</dbReference>
<dbReference type="FunFam" id="1.10.10.10:FF:000214">
    <property type="entry name" value="Methylated-DNA--protein-cysteine methyltransferase"/>
    <property type="match status" value="1"/>
</dbReference>
<evidence type="ECO:0000256" key="8">
    <source>
        <dbReference type="ARBA" id="ARBA00049348"/>
    </source>
</evidence>
<proteinExistence type="inferred from homology"/>
<dbReference type="InterPro" id="IPR036388">
    <property type="entry name" value="WH-like_DNA-bd_sf"/>
</dbReference>
<dbReference type="InterPro" id="IPR014048">
    <property type="entry name" value="MethylDNA_cys_MeTrfase_DNA-bd"/>
</dbReference>
<evidence type="ECO:0000313" key="12">
    <source>
        <dbReference type="EMBL" id="RFP80078.1"/>
    </source>
</evidence>
<dbReference type="InterPro" id="IPR036217">
    <property type="entry name" value="MethylDNA_cys_MeTrfase_DNAb"/>
</dbReference>
<evidence type="ECO:0000256" key="5">
    <source>
        <dbReference type="ARBA" id="ARBA00022679"/>
    </source>
</evidence>
<keyword evidence="7 9" id="KW-0234">DNA repair</keyword>
<keyword evidence="6 9" id="KW-0227">DNA damage</keyword>
<evidence type="ECO:0000259" key="11">
    <source>
        <dbReference type="Pfam" id="PF02870"/>
    </source>
</evidence>
<dbReference type="Gene3D" id="3.30.160.70">
    <property type="entry name" value="Methylated DNA-protein cysteine methyltransferase domain"/>
    <property type="match status" value="1"/>
</dbReference>
<accession>A0A372EL23</accession>
<dbReference type="PANTHER" id="PTHR10815">
    <property type="entry name" value="METHYLATED-DNA--PROTEIN-CYSTEINE METHYLTRANSFERASE"/>
    <property type="match status" value="1"/>
</dbReference>
<evidence type="ECO:0000256" key="9">
    <source>
        <dbReference type="HAMAP-Rule" id="MF_00772"/>
    </source>
</evidence>
<dbReference type="GO" id="GO:0006307">
    <property type="term" value="P:DNA alkylation repair"/>
    <property type="evidence" value="ECO:0007669"/>
    <property type="project" value="UniProtKB-UniRule"/>
</dbReference>
<feature type="active site" description="Nucleophile; methyl group acceptor" evidence="9">
    <location>
        <position position="137"/>
    </location>
</feature>
<evidence type="ECO:0000256" key="6">
    <source>
        <dbReference type="ARBA" id="ARBA00022763"/>
    </source>
</evidence>
<dbReference type="Pfam" id="PF02870">
    <property type="entry name" value="Methyltransf_1N"/>
    <property type="match status" value="1"/>
</dbReference>
<dbReference type="Pfam" id="PF01035">
    <property type="entry name" value="DNA_binding_1"/>
    <property type="match status" value="1"/>
</dbReference>
<reference evidence="12 13" key="1">
    <citation type="submission" date="2018-08" db="EMBL/GenBank/DDBJ databases">
        <title>Hydrogenophaga sp. LA-38 isolated from sludge.</title>
        <authorList>
            <person name="Im W.-T."/>
        </authorList>
    </citation>
    <scope>NUCLEOTIDE SEQUENCE [LARGE SCALE GENOMIC DNA]</scope>
    <source>
        <strain evidence="12 13">LA-38</strain>
    </source>
</reference>
<dbReference type="SUPFAM" id="SSF53155">
    <property type="entry name" value="Methylated DNA-protein cysteine methyltransferase domain"/>
    <property type="match status" value="1"/>
</dbReference>
<dbReference type="InterPro" id="IPR023546">
    <property type="entry name" value="MGMT"/>
</dbReference>
<dbReference type="SUPFAM" id="SSF46767">
    <property type="entry name" value="Methylated DNA-protein cysteine methyltransferase, C-terminal domain"/>
    <property type="match status" value="1"/>
</dbReference>
<dbReference type="Proteomes" id="UP000261931">
    <property type="component" value="Unassembled WGS sequence"/>
</dbReference>
<dbReference type="PANTHER" id="PTHR10815:SF5">
    <property type="entry name" value="METHYLATED-DNA--PROTEIN-CYSTEINE METHYLTRANSFERASE"/>
    <property type="match status" value="1"/>
</dbReference>
<comment type="catalytic activity">
    <reaction evidence="8 9">
        <text>a 6-O-methyl-2'-deoxyguanosine in DNA + L-cysteinyl-[protein] = S-methyl-L-cysteinyl-[protein] + a 2'-deoxyguanosine in DNA</text>
        <dbReference type="Rhea" id="RHEA:24000"/>
        <dbReference type="Rhea" id="RHEA-COMP:10131"/>
        <dbReference type="Rhea" id="RHEA-COMP:10132"/>
        <dbReference type="Rhea" id="RHEA-COMP:11367"/>
        <dbReference type="Rhea" id="RHEA-COMP:11368"/>
        <dbReference type="ChEBI" id="CHEBI:29950"/>
        <dbReference type="ChEBI" id="CHEBI:82612"/>
        <dbReference type="ChEBI" id="CHEBI:85445"/>
        <dbReference type="ChEBI" id="CHEBI:85448"/>
        <dbReference type="EC" id="2.1.1.63"/>
    </reaction>
</comment>
<evidence type="ECO:0000259" key="10">
    <source>
        <dbReference type="Pfam" id="PF01035"/>
    </source>
</evidence>
<evidence type="ECO:0000313" key="13">
    <source>
        <dbReference type="Proteomes" id="UP000261931"/>
    </source>
</evidence>
<sequence length="178" mass="19042">MKLPHTLIQTTIATPLGPLRLAATEHALAGAWFHDQRYAPEPALVASWRPDPHHPVLREAAHQLADHFAARRLAFDLPLDLSFGTPFQTAVWRALCAIPAGHTLSYGELARRLDAPNAVRAVGAAVGRNPLSVVVPCHRVLGARGGLTGYAGGLPRKQALLRLEATGRPAPLPIPMPA</sequence>
<dbReference type="GO" id="GO:0032259">
    <property type="term" value="P:methylation"/>
    <property type="evidence" value="ECO:0007669"/>
    <property type="project" value="UniProtKB-KW"/>
</dbReference>
<keyword evidence="4 9" id="KW-0489">Methyltransferase</keyword>
<comment type="similarity">
    <text evidence="2 9">Belongs to the MGMT family.</text>
</comment>
<protein>
    <recommendedName>
        <fullName evidence="9">Methylated-DNA--protein-cysteine methyltransferase</fullName>
        <ecNumber evidence="9">2.1.1.63</ecNumber>
    </recommendedName>
    <alternativeName>
        <fullName evidence="9">6-O-methylguanine-DNA methyltransferase</fullName>
        <shortName evidence="9">MGMT</shortName>
    </alternativeName>
    <alternativeName>
        <fullName evidence="9">O-6-methylguanine-DNA-alkyltransferase</fullName>
    </alternativeName>
</protein>
<dbReference type="NCBIfam" id="TIGR00589">
    <property type="entry name" value="ogt"/>
    <property type="match status" value="1"/>
</dbReference>
<comment type="catalytic activity">
    <reaction evidence="1 9">
        <text>a 4-O-methyl-thymidine in DNA + L-cysteinyl-[protein] = a thymidine in DNA + S-methyl-L-cysteinyl-[protein]</text>
        <dbReference type="Rhea" id="RHEA:53428"/>
        <dbReference type="Rhea" id="RHEA-COMP:10131"/>
        <dbReference type="Rhea" id="RHEA-COMP:10132"/>
        <dbReference type="Rhea" id="RHEA-COMP:13555"/>
        <dbReference type="Rhea" id="RHEA-COMP:13556"/>
        <dbReference type="ChEBI" id="CHEBI:29950"/>
        <dbReference type="ChEBI" id="CHEBI:82612"/>
        <dbReference type="ChEBI" id="CHEBI:137386"/>
        <dbReference type="ChEBI" id="CHEBI:137387"/>
        <dbReference type="EC" id="2.1.1.63"/>
    </reaction>
</comment>
<comment type="function">
    <text evidence="9">Involved in the cellular defense against the biological effects of O6-methylguanine (O6-MeG) and O4-methylthymine (O4-MeT) in DNA. Repairs the methylated nucleobase in DNA by stoichiometrically transferring the methyl group to a cysteine residue in the enzyme. This is a suicide reaction: the enzyme is irreversibly inactivated.</text>
</comment>
<evidence type="ECO:0000256" key="1">
    <source>
        <dbReference type="ARBA" id="ARBA00001286"/>
    </source>
</evidence>
<name>A0A372EL23_9BURK</name>
<dbReference type="RefSeq" id="WP_116958130.1">
    <property type="nucleotide sequence ID" value="NZ_QVLS01000003.1"/>
</dbReference>
<dbReference type="CDD" id="cd06445">
    <property type="entry name" value="ATase"/>
    <property type="match status" value="1"/>
</dbReference>
<evidence type="ECO:0000256" key="7">
    <source>
        <dbReference type="ARBA" id="ARBA00023204"/>
    </source>
</evidence>
<keyword evidence="3 9" id="KW-0963">Cytoplasm</keyword>
<gene>
    <name evidence="12" type="ORF">DY262_06395</name>
</gene>
<dbReference type="InterPro" id="IPR001497">
    <property type="entry name" value="MethylDNA_cys_MeTrfase_AS"/>
</dbReference>
<dbReference type="InterPro" id="IPR008332">
    <property type="entry name" value="MethylG_MeTrfase_N"/>
</dbReference>
<dbReference type="EC" id="2.1.1.63" evidence="9"/>
<dbReference type="GO" id="GO:0005737">
    <property type="term" value="C:cytoplasm"/>
    <property type="evidence" value="ECO:0007669"/>
    <property type="project" value="UniProtKB-SubCell"/>
</dbReference>
<evidence type="ECO:0000256" key="4">
    <source>
        <dbReference type="ARBA" id="ARBA00022603"/>
    </source>
</evidence>
<feature type="domain" description="Methylated-DNA-[protein]-cysteine S-methyltransferase DNA binding" evidence="10">
    <location>
        <begin position="86"/>
        <end position="165"/>
    </location>
</feature>
<dbReference type="PROSITE" id="PS00374">
    <property type="entry name" value="MGMT"/>
    <property type="match status" value="1"/>
</dbReference>
<dbReference type="EMBL" id="QVLS01000003">
    <property type="protein sequence ID" value="RFP80078.1"/>
    <property type="molecule type" value="Genomic_DNA"/>
</dbReference>
<evidence type="ECO:0000256" key="2">
    <source>
        <dbReference type="ARBA" id="ARBA00008711"/>
    </source>
</evidence>